<dbReference type="AlphaFoldDB" id="A0A5R8ZBP4"/>
<dbReference type="Proteomes" id="UP000309819">
    <property type="component" value="Unassembled WGS sequence"/>
</dbReference>
<keyword evidence="2" id="KW-1185">Reference proteome</keyword>
<proteinExistence type="predicted"/>
<sequence>MRRLVIEVETQLYAQLSRAAQDNGLSIEQECLRRLQGLDRHSHYLQALLADLRAEEEQRRASARDEVA</sequence>
<organism evidence="1 2">
    <name type="scientific">Pseudomonas mosselii</name>
    <dbReference type="NCBI Taxonomy" id="78327"/>
    <lineage>
        <taxon>Bacteria</taxon>
        <taxon>Pseudomonadati</taxon>
        <taxon>Pseudomonadota</taxon>
        <taxon>Gammaproteobacteria</taxon>
        <taxon>Pseudomonadales</taxon>
        <taxon>Pseudomonadaceae</taxon>
        <taxon>Pseudomonas</taxon>
    </lineage>
</organism>
<dbReference type="RefSeq" id="WP_138218483.1">
    <property type="nucleotide sequence ID" value="NZ_VAUO01000002.1"/>
</dbReference>
<dbReference type="OrthoDB" id="7028129at2"/>
<accession>A0A5R8ZBP4</accession>
<reference evidence="1 2" key="1">
    <citation type="submission" date="2019-05" db="EMBL/GenBank/DDBJ databases">
        <title>Pseudomonas sp. SC006 isolated from lettuce that can produce HBGAs.</title>
        <authorList>
            <person name="Wang D."/>
            <person name="Liao N."/>
            <person name="Liu D."/>
            <person name="Zhang Z."/>
            <person name="Zou S."/>
        </authorList>
    </citation>
    <scope>NUCLEOTIDE SEQUENCE [LARGE SCALE GENOMIC DNA]</scope>
    <source>
        <strain evidence="1 2">SC006</strain>
    </source>
</reference>
<protein>
    <submittedName>
        <fullName evidence="1">Uncharacterized protein</fullName>
    </submittedName>
</protein>
<gene>
    <name evidence="1" type="ORF">FEM01_06550</name>
</gene>
<evidence type="ECO:0000313" key="1">
    <source>
        <dbReference type="EMBL" id="TLP63141.1"/>
    </source>
</evidence>
<comment type="caution">
    <text evidence="1">The sequence shown here is derived from an EMBL/GenBank/DDBJ whole genome shotgun (WGS) entry which is preliminary data.</text>
</comment>
<name>A0A5R8ZBP4_9PSED</name>
<dbReference type="EMBL" id="VAUO01000002">
    <property type="protein sequence ID" value="TLP63141.1"/>
    <property type="molecule type" value="Genomic_DNA"/>
</dbReference>
<evidence type="ECO:0000313" key="2">
    <source>
        <dbReference type="Proteomes" id="UP000309819"/>
    </source>
</evidence>